<organism evidence="1 2">
    <name type="scientific">Trifolium medium</name>
    <dbReference type="NCBI Taxonomy" id="97028"/>
    <lineage>
        <taxon>Eukaryota</taxon>
        <taxon>Viridiplantae</taxon>
        <taxon>Streptophyta</taxon>
        <taxon>Embryophyta</taxon>
        <taxon>Tracheophyta</taxon>
        <taxon>Spermatophyta</taxon>
        <taxon>Magnoliopsida</taxon>
        <taxon>eudicotyledons</taxon>
        <taxon>Gunneridae</taxon>
        <taxon>Pentapetalae</taxon>
        <taxon>rosids</taxon>
        <taxon>fabids</taxon>
        <taxon>Fabales</taxon>
        <taxon>Fabaceae</taxon>
        <taxon>Papilionoideae</taxon>
        <taxon>50 kb inversion clade</taxon>
        <taxon>NPAAA clade</taxon>
        <taxon>Hologalegina</taxon>
        <taxon>IRL clade</taxon>
        <taxon>Trifolieae</taxon>
        <taxon>Trifolium</taxon>
    </lineage>
</organism>
<proteinExistence type="predicted"/>
<dbReference type="AlphaFoldDB" id="A0A392QIP4"/>
<comment type="caution">
    <text evidence="1">The sequence shown here is derived from an EMBL/GenBank/DDBJ whole genome shotgun (WGS) entry which is preliminary data.</text>
</comment>
<keyword evidence="2" id="KW-1185">Reference proteome</keyword>
<name>A0A392QIP4_9FABA</name>
<evidence type="ECO:0000313" key="1">
    <source>
        <dbReference type="EMBL" id="MCI23777.1"/>
    </source>
</evidence>
<evidence type="ECO:0000313" key="2">
    <source>
        <dbReference type="Proteomes" id="UP000265520"/>
    </source>
</evidence>
<protein>
    <submittedName>
        <fullName evidence="1">Uncharacterized protein</fullName>
    </submittedName>
</protein>
<dbReference type="Proteomes" id="UP000265520">
    <property type="component" value="Unassembled WGS sequence"/>
</dbReference>
<accession>A0A392QIP4</accession>
<dbReference type="EMBL" id="LXQA010137788">
    <property type="protein sequence ID" value="MCI23777.1"/>
    <property type="molecule type" value="Genomic_DNA"/>
</dbReference>
<sequence>MSINVPDFDIVTCKVAMPKDMVGCIRRSIELSCSVLTDSSCHHLQKQVRRKSCQEVKF</sequence>
<reference evidence="1 2" key="1">
    <citation type="journal article" date="2018" name="Front. Plant Sci.">
        <title>Red Clover (Trifolium pratense) and Zigzag Clover (T. medium) - A Picture of Genomic Similarities and Differences.</title>
        <authorList>
            <person name="Dluhosova J."/>
            <person name="Istvanek J."/>
            <person name="Nedelnik J."/>
            <person name="Repkova J."/>
        </authorList>
    </citation>
    <scope>NUCLEOTIDE SEQUENCE [LARGE SCALE GENOMIC DNA]</scope>
    <source>
        <strain evidence="2">cv. 10/8</strain>
        <tissue evidence="1">Leaf</tissue>
    </source>
</reference>